<feature type="transmembrane region" description="Helical" evidence="1">
    <location>
        <begin position="363"/>
        <end position="382"/>
    </location>
</feature>
<sequence length="405" mass="44484">MFSNNAVRREIRIAGHHAGKPVTITPQADPIYRELVKLARRGNYWAVLTVNGIHQLAAGRLHQNNIFVKPDAVHRDGTEEFVVILPGCRVTAEKRPDGSYRILYMQADLNYSELMDRAERPGLYKVEKTRGTWRARWNRKGKIAEEKNGLVAITDSGYENPNIAARMSALRIPEAPRADSSLVEDNGFDMHYTPGEKRIGGLINYRQAVSPLNNAELHESALLLAKTMYEARKVQGVSWIAEFGGSGVLTQALKMLADRGVRLEDHYAFLVRPSTSPNEAIKAAHAVGLKLTRKFSKTHMLDYIGNRDQLELIANRFKNEKDYKWLKAITDMVEHGKSLQGAGAFLGSLAAVAGLSASAPAPAAAAAFLTALGAAVGSAAAIGKMGNTMMSAWLPNQHDKVKSKF</sequence>
<comment type="caution">
    <text evidence="2">The sequence shown here is derived from an EMBL/GenBank/DDBJ whole genome shotgun (WGS) entry which is preliminary data.</text>
</comment>
<dbReference type="AlphaFoldDB" id="A0AB35HVS7"/>
<organism evidence="2 3">
    <name type="scientific">Microbulbifer thermotolerans</name>
    <dbReference type="NCBI Taxonomy" id="252514"/>
    <lineage>
        <taxon>Bacteria</taxon>
        <taxon>Pseudomonadati</taxon>
        <taxon>Pseudomonadota</taxon>
        <taxon>Gammaproteobacteria</taxon>
        <taxon>Cellvibrionales</taxon>
        <taxon>Microbulbiferaceae</taxon>
        <taxon>Microbulbifer</taxon>
    </lineage>
</organism>
<protein>
    <submittedName>
        <fullName evidence="2">Uncharacterized protein</fullName>
    </submittedName>
</protein>
<dbReference type="EMBL" id="JAPHQB010000010">
    <property type="protein sequence ID" value="MCX2801642.1"/>
    <property type="molecule type" value="Genomic_DNA"/>
</dbReference>
<accession>A0AB35HVS7</accession>
<evidence type="ECO:0000256" key="1">
    <source>
        <dbReference type="SAM" id="Phobius"/>
    </source>
</evidence>
<name>A0AB35HVS7_MICTH</name>
<evidence type="ECO:0000313" key="3">
    <source>
        <dbReference type="Proteomes" id="UP001209730"/>
    </source>
</evidence>
<evidence type="ECO:0000313" key="2">
    <source>
        <dbReference type="EMBL" id="MCX2801642.1"/>
    </source>
</evidence>
<keyword evidence="1" id="KW-0472">Membrane</keyword>
<keyword evidence="1" id="KW-1133">Transmembrane helix</keyword>
<proteinExistence type="predicted"/>
<dbReference type="Proteomes" id="UP001209730">
    <property type="component" value="Unassembled WGS sequence"/>
</dbReference>
<reference evidence="2" key="1">
    <citation type="submission" date="2022-11" db="EMBL/GenBank/DDBJ databases">
        <title>Chitin-degrading and fungicidal potential of chitinolytic bacterial strains from marine environment of the Pacific Ocean regions.</title>
        <authorList>
            <person name="Pentekhina I."/>
            <person name="Nedashkovskaya O."/>
            <person name="Seitkalieva A."/>
            <person name="Podvolotskaya A."/>
            <person name="Tekutyeva L."/>
            <person name="Balabanova L."/>
        </authorList>
    </citation>
    <scope>NUCLEOTIDE SEQUENCE</scope>
    <source>
        <strain evidence="2">KMM 6838</strain>
    </source>
</reference>
<keyword evidence="1" id="KW-0812">Transmembrane</keyword>
<gene>
    <name evidence="2" type="ORF">OQJ68_07580</name>
</gene>
<dbReference type="RefSeq" id="WP_266065974.1">
    <property type="nucleotide sequence ID" value="NZ_JAPHQB010000010.1"/>
</dbReference>